<keyword evidence="2" id="KW-1133">Transmembrane helix</keyword>
<keyword evidence="2" id="KW-0472">Membrane</keyword>
<evidence type="ECO:0000256" key="1">
    <source>
        <dbReference type="SAM" id="Coils"/>
    </source>
</evidence>
<keyword evidence="2" id="KW-0812">Transmembrane</keyword>
<evidence type="ECO:0000313" key="3">
    <source>
        <dbReference type="EMBL" id="PQJ76946.1"/>
    </source>
</evidence>
<gene>
    <name evidence="3" type="ORF">BTO16_13880</name>
</gene>
<comment type="caution">
    <text evidence="3">The sequence shown here is derived from an EMBL/GenBank/DDBJ whole genome shotgun (WGS) entry which is preliminary data.</text>
</comment>
<dbReference type="EMBL" id="MSCM01000002">
    <property type="protein sequence ID" value="PQJ76946.1"/>
    <property type="molecule type" value="Genomic_DNA"/>
</dbReference>
<evidence type="ECO:0000256" key="2">
    <source>
        <dbReference type="SAM" id="Phobius"/>
    </source>
</evidence>
<keyword evidence="1" id="KW-0175">Coiled coil</keyword>
<keyword evidence="4" id="KW-1185">Reference proteome</keyword>
<dbReference type="Gene3D" id="3.40.50.300">
    <property type="entry name" value="P-loop containing nucleotide triphosphate hydrolases"/>
    <property type="match status" value="1"/>
</dbReference>
<protein>
    <recommendedName>
        <fullName evidence="5">Polysaccharide chain length determinant N-terminal domain-containing protein</fullName>
    </recommendedName>
</protein>
<dbReference type="PANTHER" id="PTHR32309:SF13">
    <property type="entry name" value="FERRIC ENTEROBACTIN TRANSPORT PROTEIN FEPE"/>
    <property type="match status" value="1"/>
</dbReference>
<dbReference type="InterPro" id="IPR027417">
    <property type="entry name" value="P-loop_NTPase"/>
</dbReference>
<sequence>MTIVDFVRLILKHLVLLILVPLLLGTMVIVLTMNPSFEYSSETLLYTGLATGSSIEMDKTFNYQATNTAFDNLINIINSRETQEEVAIRLLAQHLMLPEANSKFISKELFDEFQKKIPKDLYKYVAKGNTTVNNSVQESDAELTPFPESINRKDYEQTVLNLTSLMKSSNTNFVYELLNYDEDDHYSLKAISGIKAQRINSSDLIKLSYTVNDPGICQQTLAIYNQVCIINYKHIKENRSDAVVKYFENELFKARENLKEAEDRLLEFSKSSNIINYYEQSKAVAVVKEDMMVNYKKITAELAGVEAGTKKLEEKLRIQEIIQQKSNTILGKKKELGDLNFKIGLTQAEIESRNGAADIEKITTLKNQSQLLIDEIKKGVDELYTYQNSIDGLPVSKVLPDWMNNVVESENLKAQIRVINGQNNDFQEVYAEYAPAGANMKRLEREISVAEQGYLEILHGLNLAKLKLQDSEMSSNLKTIDTPYFPLSPNPTKRSILIIAAAFLGGIITLGIIFVMEYFDDTLKNSIRATKKTGFPSLGMMPKIILDPGNINLPFIQNRVIEIITQNILQYFGEQKANQNPKTIIVFSTQKLEGKTVIAGNIAKTLKKDGKKVLLLNYNDKQESINQKQSSPILNKILRYPDSRIDFDNPFLADVSSYLKPSENKVYKMNNKFYDAKSYTDILESNNILLDFIPDFVIIELPAIIYHNYPAELIINADLDLLVCRSNRIWSDSDESAVANLREACASKLNILVNGVNINEIESVLGDLPKNRSKLREKVKSMFKFQFFSKNKI</sequence>
<dbReference type="GO" id="GO:0004713">
    <property type="term" value="F:protein tyrosine kinase activity"/>
    <property type="evidence" value="ECO:0007669"/>
    <property type="project" value="TreeGrafter"/>
</dbReference>
<feature type="transmembrane region" description="Helical" evidence="2">
    <location>
        <begin position="14"/>
        <end position="33"/>
    </location>
</feature>
<dbReference type="SUPFAM" id="SSF52540">
    <property type="entry name" value="P-loop containing nucleoside triphosphate hydrolases"/>
    <property type="match status" value="1"/>
</dbReference>
<dbReference type="Proteomes" id="UP000239068">
    <property type="component" value="Unassembled WGS sequence"/>
</dbReference>
<reference evidence="3 4" key="1">
    <citation type="submission" date="2016-12" db="EMBL/GenBank/DDBJ databases">
        <title>Trade-off between light-utilization and light-protection in marine flavobacteria.</title>
        <authorList>
            <person name="Kumagai Y."/>
            <person name="Yoshizawa S."/>
            <person name="Kogure K."/>
            <person name="Iwasaki W."/>
        </authorList>
    </citation>
    <scope>NUCLEOTIDE SEQUENCE [LARGE SCALE GENOMIC DNA]</scope>
    <source>
        <strain evidence="3 4">ATCC 43844</strain>
    </source>
</reference>
<proteinExistence type="predicted"/>
<dbReference type="InterPro" id="IPR050445">
    <property type="entry name" value="Bact_polysacc_biosynth/exp"/>
</dbReference>
<dbReference type="AlphaFoldDB" id="A0A2S7WHN7"/>
<evidence type="ECO:0008006" key="5">
    <source>
        <dbReference type="Google" id="ProtNLM"/>
    </source>
</evidence>
<feature type="coiled-coil region" evidence="1">
    <location>
        <begin position="244"/>
        <end position="271"/>
    </location>
</feature>
<accession>A0A2S7WHN7</accession>
<name>A0A2S7WHN7_9FLAO</name>
<dbReference type="GO" id="GO:0005886">
    <property type="term" value="C:plasma membrane"/>
    <property type="evidence" value="ECO:0007669"/>
    <property type="project" value="TreeGrafter"/>
</dbReference>
<evidence type="ECO:0000313" key="4">
    <source>
        <dbReference type="Proteomes" id="UP000239068"/>
    </source>
</evidence>
<feature type="transmembrane region" description="Helical" evidence="2">
    <location>
        <begin position="496"/>
        <end position="519"/>
    </location>
</feature>
<dbReference type="PANTHER" id="PTHR32309">
    <property type="entry name" value="TYROSINE-PROTEIN KINASE"/>
    <property type="match status" value="1"/>
</dbReference>
<organism evidence="3 4">
    <name type="scientific">Polaribacter glomeratus</name>
    <dbReference type="NCBI Taxonomy" id="102"/>
    <lineage>
        <taxon>Bacteria</taxon>
        <taxon>Pseudomonadati</taxon>
        <taxon>Bacteroidota</taxon>
        <taxon>Flavobacteriia</taxon>
        <taxon>Flavobacteriales</taxon>
        <taxon>Flavobacteriaceae</taxon>
    </lineage>
</organism>